<comment type="caution">
    <text evidence="9">The sequence shown here is derived from an EMBL/GenBank/DDBJ whole genome shotgun (WGS) entry which is preliminary data.</text>
</comment>
<accession>A0AAQ1MD84</accession>
<dbReference type="GO" id="GO:0016491">
    <property type="term" value="F:oxidoreductase activity"/>
    <property type="evidence" value="ECO:0007669"/>
    <property type="project" value="InterPro"/>
</dbReference>
<evidence type="ECO:0000313" key="11">
    <source>
        <dbReference type="Proteomes" id="UP000474718"/>
    </source>
</evidence>
<evidence type="ECO:0000313" key="8">
    <source>
        <dbReference type="EMBL" id="MZL69940.1"/>
    </source>
</evidence>
<feature type="binding site" evidence="7">
    <location>
        <position position="135"/>
    </location>
    <ligand>
        <name>[2Fe-2S] cluster</name>
        <dbReference type="ChEBI" id="CHEBI:190135"/>
    </ligand>
</feature>
<reference evidence="9" key="1">
    <citation type="submission" date="2016-11" db="EMBL/GenBank/DDBJ databases">
        <authorList>
            <person name="Varghese N."/>
            <person name="Submissions S."/>
        </authorList>
    </citation>
    <scope>NUCLEOTIDE SEQUENCE</scope>
    <source>
        <strain evidence="9">DSM 4029</strain>
    </source>
</reference>
<protein>
    <submittedName>
        <fullName evidence="9">NAD(P)-dependent iron-only hydrogenase diaphorase component iron-sulfur protein</fullName>
    </submittedName>
    <submittedName>
        <fullName evidence="8">NAD(P)H-dependent oxidoreductase subunit E</fullName>
    </submittedName>
</protein>
<evidence type="ECO:0000313" key="9">
    <source>
        <dbReference type="EMBL" id="SHG01256.1"/>
    </source>
</evidence>
<dbReference type="Proteomes" id="UP000474718">
    <property type="component" value="Unassembled WGS sequence"/>
</dbReference>
<evidence type="ECO:0000256" key="3">
    <source>
        <dbReference type="ARBA" id="ARBA00022723"/>
    </source>
</evidence>
<comment type="cofactor">
    <cofactor evidence="6">
        <name>[2Fe-2S] cluster</name>
        <dbReference type="ChEBI" id="CHEBI:190135"/>
    </cofactor>
</comment>
<dbReference type="CDD" id="cd03064">
    <property type="entry name" value="TRX_Fd_NuoE"/>
    <property type="match status" value="1"/>
</dbReference>
<evidence type="ECO:0000256" key="2">
    <source>
        <dbReference type="ARBA" id="ARBA00022714"/>
    </source>
</evidence>
<dbReference type="InterPro" id="IPR028431">
    <property type="entry name" value="NADP_DH_HndA-like"/>
</dbReference>
<dbReference type="InterPro" id="IPR042128">
    <property type="entry name" value="NuoE_dom"/>
</dbReference>
<dbReference type="Gene3D" id="1.10.10.1590">
    <property type="entry name" value="NADH-quinone oxidoreductase subunit E"/>
    <property type="match status" value="1"/>
</dbReference>
<evidence type="ECO:0000256" key="7">
    <source>
        <dbReference type="PIRSR" id="PIRSR000216-1"/>
    </source>
</evidence>
<sequence>MANKISPVPFNGTKEQEQKLLEVIAAHKDTQGALISVLQQAQDIYGYLPIEVQKIIAEKMGVPLEEVYGVVSFYAQFSLNPKGKYKISVCLGTACYVKGSGDVFDRLSRTLGISSGECTPDGRFSLEACRCVGACGLAPVMTVNDEVYGRLVPDDIDGILADYQNR</sequence>
<dbReference type="InterPro" id="IPR036249">
    <property type="entry name" value="Thioredoxin-like_sf"/>
</dbReference>
<dbReference type="GO" id="GO:0046872">
    <property type="term" value="F:metal ion binding"/>
    <property type="evidence" value="ECO:0007669"/>
    <property type="project" value="UniProtKB-KW"/>
</dbReference>
<feature type="binding site" evidence="7">
    <location>
        <position position="131"/>
    </location>
    <ligand>
        <name>[2Fe-2S] cluster</name>
        <dbReference type="ChEBI" id="CHEBI:190135"/>
    </ligand>
</feature>
<dbReference type="PANTHER" id="PTHR43342">
    <property type="entry name" value="NADH-QUINONE OXIDOREDUCTASE, E SUBUNIT"/>
    <property type="match status" value="1"/>
</dbReference>
<dbReference type="PIRSF" id="PIRSF000216">
    <property type="entry name" value="NADH_DH_24kDa"/>
    <property type="match status" value="1"/>
</dbReference>
<evidence type="ECO:0000313" key="10">
    <source>
        <dbReference type="Proteomes" id="UP000184089"/>
    </source>
</evidence>
<comment type="similarity">
    <text evidence="1">Belongs to the complex I 24 kDa subunit family.</text>
</comment>
<keyword evidence="3 7" id="KW-0479">Metal-binding</keyword>
<dbReference type="Gene3D" id="3.40.30.10">
    <property type="entry name" value="Glutaredoxin"/>
    <property type="match status" value="1"/>
</dbReference>
<reference evidence="8 11" key="3">
    <citation type="journal article" date="2019" name="Nat. Med.">
        <title>A library of human gut bacterial isolates paired with longitudinal multiomics data enables mechanistic microbiome research.</title>
        <authorList>
            <person name="Poyet M."/>
            <person name="Groussin M."/>
            <person name="Gibbons S.M."/>
            <person name="Avila-Pacheco J."/>
            <person name="Jiang X."/>
            <person name="Kearney S.M."/>
            <person name="Perrotta A.R."/>
            <person name="Berdy B."/>
            <person name="Zhao S."/>
            <person name="Lieberman T.D."/>
            <person name="Swanson P.K."/>
            <person name="Smith M."/>
            <person name="Roesemann S."/>
            <person name="Alexander J.E."/>
            <person name="Rich S.A."/>
            <person name="Livny J."/>
            <person name="Vlamakis H."/>
            <person name="Clish C."/>
            <person name="Bullock K."/>
            <person name="Deik A."/>
            <person name="Scott J."/>
            <person name="Pierce K.A."/>
            <person name="Xavier R.J."/>
            <person name="Alm E.J."/>
        </authorList>
    </citation>
    <scope>NUCLEOTIDE SEQUENCE [LARGE SCALE GENOMIC DNA]</scope>
    <source>
        <strain evidence="8 11">BIOML-A2</strain>
    </source>
</reference>
<dbReference type="Pfam" id="PF01257">
    <property type="entry name" value="2Fe-2S_thioredx"/>
    <property type="match status" value="1"/>
</dbReference>
<dbReference type="RefSeq" id="WP_021659024.1">
    <property type="nucleotide sequence ID" value="NZ_FQVY01000002.1"/>
</dbReference>
<dbReference type="EMBL" id="FQVY01000002">
    <property type="protein sequence ID" value="SHG01256.1"/>
    <property type="molecule type" value="Genomic_DNA"/>
</dbReference>
<keyword evidence="2 7" id="KW-0001">2Fe-2S</keyword>
<keyword evidence="5 7" id="KW-0411">Iron-sulfur</keyword>
<comment type="cofactor">
    <cofactor evidence="7">
        <name>[2Fe-2S] cluster</name>
        <dbReference type="ChEBI" id="CHEBI:190135"/>
    </cofactor>
    <text evidence="7">Binds 1 [2Fe-2S] cluster.</text>
</comment>
<gene>
    <name evidence="8" type="ORF">GT747_09270</name>
    <name evidence="9" type="ORF">SAMN05444424_1144</name>
</gene>
<dbReference type="EMBL" id="WWVX01000006">
    <property type="protein sequence ID" value="MZL69940.1"/>
    <property type="molecule type" value="Genomic_DNA"/>
</dbReference>
<proteinExistence type="inferred from homology"/>
<dbReference type="GO" id="GO:0051537">
    <property type="term" value="F:2 iron, 2 sulfur cluster binding"/>
    <property type="evidence" value="ECO:0007669"/>
    <property type="project" value="UniProtKB-KW"/>
</dbReference>
<dbReference type="InterPro" id="IPR041921">
    <property type="entry name" value="NuoE_N"/>
</dbReference>
<evidence type="ECO:0000256" key="4">
    <source>
        <dbReference type="ARBA" id="ARBA00023004"/>
    </source>
</evidence>
<evidence type="ECO:0000256" key="6">
    <source>
        <dbReference type="ARBA" id="ARBA00034078"/>
    </source>
</evidence>
<dbReference type="SUPFAM" id="SSF52833">
    <property type="entry name" value="Thioredoxin-like"/>
    <property type="match status" value="1"/>
</dbReference>
<keyword evidence="4 7" id="KW-0408">Iron</keyword>
<reference evidence="10" key="2">
    <citation type="submission" date="2016-11" db="EMBL/GenBank/DDBJ databases">
        <authorList>
            <person name="Jaros S."/>
            <person name="Januszkiewicz K."/>
            <person name="Wedrychowicz H."/>
        </authorList>
    </citation>
    <scope>NUCLEOTIDE SEQUENCE [LARGE SCALE GENOMIC DNA]</scope>
    <source>
        <strain evidence="10">DSM 4029</strain>
    </source>
</reference>
<keyword evidence="11" id="KW-1185">Reference proteome</keyword>
<evidence type="ECO:0000256" key="5">
    <source>
        <dbReference type="ARBA" id="ARBA00023014"/>
    </source>
</evidence>
<name>A0AAQ1MD84_9FIRM</name>
<dbReference type="PANTHER" id="PTHR43342:SF2">
    <property type="entry name" value="POTENTIAL NAD-REDUCING HYDROGENASE SUBUNIT"/>
    <property type="match status" value="1"/>
</dbReference>
<dbReference type="InterPro" id="IPR002023">
    <property type="entry name" value="NuoE-like"/>
</dbReference>
<feature type="binding site" evidence="7">
    <location>
        <position position="90"/>
    </location>
    <ligand>
        <name>[2Fe-2S] cluster</name>
        <dbReference type="ChEBI" id="CHEBI:190135"/>
    </ligand>
</feature>
<feature type="binding site" evidence="7">
    <location>
        <position position="95"/>
    </location>
    <ligand>
        <name>[2Fe-2S] cluster</name>
        <dbReference type="ChEBI" id="CHEBI:190135"/>
    </ligand>
</feature>
<organism evidence="9 10">
    <name type="scientific">Bittarella massiliensis</name>
    <name type="common">ex Durand et al. 2017</name>
    <dbReference type="NCBI Taxonomy" id="1720313"/>
    <lineage>
        <taxon>Bacteria</taxon>
        <taxon>Bacillati</taxon>
        <taxon>Bacillota</taxon>
        <taxon>Clostridia</taxon>
        <taxon>Eubacteriales</taxon>
        <taxon>Oscillospiraceae</taxon>
        <taxon>Bittarella (ex Durand et al. 2017)</taxon>
    </lineage>
</organism>
<dbReference type="Proteomes" id="UP000184089">
    <property type="component" value="Unassembled WGS sequence"/>
</dbReference>
<evidence type="ECO:0000256" key="1">
    <source>
        <dbReference type="ARBA" id="ARBA00010643"/>
    </source>
</evidence>
<dbReference type="AlphaFoldDB" id="A0AAQ1MD84"/>